<gene>
    <name evidence="1" type="ORF">CSB93_7014</name>
</gene>
<keyword evidence="1" id="KW-0614">Plasmid</keyword>
<proteinExistence type="predicted"/>
<keyword evidence="2" id="KW-1185">Reference proteome</keyword>
<evidence type="ECO:0000313" key="1">
    <source>
        <dbReference type="EMBL" id="AVK02604.1"/>
    </source>
</evidence>
<organism evidence="1 2">
    <name type="scientific">Pseudomonas paraeruginosa</name>
    <dbReference type="NCBI Taxonomy" id="2994495"/>
    <lineage>
        <taxon>Bacteria</taxon>
        <taxon>Pseudomonadati</taxon>
        <taxon>Pseudomonadota</taxon>
        <taxon>Gammaproteobacteria</taxon>
        <taxon>Pseudomonadales</taxon>
        <taxon>Pseudomonadaceae</taxon>
        <taxon>Pseudomonas</taxon>
    </lineage>
</organism>
<geneLocation type="plasmid" evidence="1 2">
    <name>unnamed3</name>
</geneLocation>
<dbReference type="AlphaFoldDB" id="A0A2R3IL43"/>
<reference evidence="1 2" key="1">
    <citation type="submission" date="2018-02" db="EMBL/GenBank/DDBJ databases">
        <title>FDA/CDC Antimicrobial Resistant Isolate Bank Genome Sequencing.</title>
        <authorList>
            <person name="Benahmed F.H."/>
            <person name="Lutgring J.D."/>
            <person name="Yoo B."/>
            <person name="Machado M."/>
            <person name="Brown A."/>
            <person name="McAllister G."/>
            <person name="Perry A."/>
            <person name="Halpin A.L."/>
            <person name="Vavikolanu K."/>
            <person name="Ott S."/>
            <person name="Zhao X."/>
            <person name="Tallon L.J."/>
            <person name="Sadzewicz L."/>
            <person name="Aluvathingal J."/>
            <person name="Nadendla S."/>
            <person name="Voskania-kordi A."/>
            <person name="Simonyan V."/>
            <person name="Patel J."/>
            <person name="Shawar R.M."/>
        </authorList>
    </citation>
    <scope>NUCLEOTIDE SEQUENCE [LARGE SCALE GENOMIC DNA]</scope>
    <source>
        <strain evidence="1 2">AR_0356</strain>
        <plasmid evidence="1 2">unnamed3</plasmid>
    </source>
</reference>
<accession>A0A2R3IL43</accession>
<evidence type="ECO:0000313" key="2">
    <source>
        <dbReference type="Proteomes" id="UP000238390"/>
    </source>
</evidence>
<name>A0A2R3IL43_9PSED</name>
<dbReference type="EMBL" id="CP027167">
    <property type="protein sequence ID" value="AVK02604.1"/>
    <property type="molecule type" value="Genomic_DNA"/>
</dbReference>
<protein>
    <submittedName>
        <fullName evidence="1">Uncharacterized protein</fullName>
    </submittedName>
</protein>
<dbReference type="Proteomes" id="UP000238390">
    <property type="component" value="Plasmid unnamed3"/>
</dbReference>
<sequence>MEIGRWLLNRQPLCTVWRGRGRPRPDASSPIDPLAQLETVLQDDADVPEAKPLVHIDASSVGERNAGIGCVAYA</sequence>